<dbReference type="PANTHER" id="PTHR38011">
    <property type="entry name" value="DIHYDROFOLATE REDUCTASE FAMILY PROTEIN (AFU_ORTHOLOGUE AFUA_8G06820)"/>
    <property type="match status" value="1"/>
</dbReference>
<dbReference type="AlphaFoldDB" id="A0A5N5VFB9"/>
<dbReference type="GO" id="GO:0008703">
    <property type="term" value="F:5-amino-6-(5-phosphoribosylamino)uracil reductase activity"/>
    <property type="evidence" value="ECO:0007669"/>
    <property type="project" value="InterPro"/>
</dbReference>
<organism evidence="2 3">
    <name type="scientific">Mycolicibacterium phlei DSM 43239 = CCUG 21000</name>
    <dbReference type="NCBI Taxonomy" id="1226750"/>
    <lineage>
        <taxon>Bacteria</taxon>
        <taxon>Bacillati</taxon>
        <taxon>Actinomycetota</taxon>
        <taxon>Actinomycetes</taxon>
        <taxon>Mycobacteriales</taxon>
        <taxon>Mycobacteriaceae</taxon>
        <taxon>Mycolicibacterium</taxon>
    </lineage>
</organism>
<dbReference type="InterPro" id="IPR024072">
    <property type="entry name" value="DHFR-like_dom_sf"/>
</dbReference>
<dbReference type="GeneID" id="74305105"/>
<name>A0A5N5VFB9_MYCPH</name>
<dbReference type="SUPFAM" id="SSF53597">
    <property type="entry name" value="Dihydrofolate reductase-like"/>
    <property type="match status" value="1"/>
</dbReference>
<feature type="domain" description="Bacterial bifunctional deaminase-reductase C-terminal" evidence="1">
    <location>
        <begin position="69"/>
        <end position="148"/>
    </location>
</feature>
<gene>
    <name evidence="2" type="ORF">MPHL21000_00275</name>
</gene>
<dbReference type="InterPro" id="IPR050765">
    <property type="entry name" value="Riboflavin_Biosynth_HTPR"/>
</dbReference>
<evidence type="ECO:0000259" key="1">
    <source>
        <dbReference type="Pfam" id="PF01872"/>
    </source>
</evidence>
<sequence length="181" mass="19612">MATVYYTASSIDGYIVDADDSLDWLITRNIDPDGPFGYDAFNTTIGAIVMGSTTYEWIVRNQPGDWMYEQPSWVLTRRRNIIENNHPVKTFAGDVADLHPQLVAAAAGRDVWVLGGGDVAAQFVAAGLVDEMIVSYAPCTLGAGAPVLPVRSEWVLTESGVNGEFLCARWRRVSAATPVAS</sequence>
<protein>
    <submittedName>
        <fullName evidence="2">Deaminase</fullName>
    </submittedName>
</protein>
<dbReference type="PANTHER" id="PTHR38011:SF11">
    <property type="entry name" value="2,5-DIAMINO-6-RIBOSYLAMINO-4(3H)-PYRIMIDINONE 5'-PHOSPHATE REDUCTASE"/>
    <property type="match status" value="1"/>
</dbReference>
<dbReference type="Gene3D" id="3.40.430.10">
    <property type="entry name" value="Dihydrofolate Reductase, subunit A"/>
    <property type="match status" value="1"/>
</dbReference>
<dbReference type="Pfam" id="PF01872">
    <property type="entry name" value="RibD_C"/>
    <property type="match status" value="1"/>
</dbReference>
<proteinExistence type="predicted"/>
<dbReference type="InterPro" id="IPR002734">
    <property type="entry name" value="RibDG_C"/>
</dbReference>
<reference evidence="2 3" key="1">
    <citation type="submission" date="2012-10" db="EMBL/GenBank/DDBJ databases">
        <title>The draft sequence of the Mycobacterium pheli genome.</title>
        <authorList>
            <person name="Pettersson B.M.F."/>
            <person name="Das S."/>
            <person name="Dasgupta S."/>
            <person name="Bhattacharya A."/>
            <person name="Kirsebom L.A."/>
        </authorList>
    </citation>
    <scope>NUCLEOTIDE SEQUENCE [LARGE SCALE GENOMIC DNA]</scope>
    <source>
        <strain evidence="2 3">CCUG 21000</strain>
    </source>
</reference>
<keyword evidence="3" id="KW-1185">Reference proteome</keyword>
<accession>A0A5N5VFB9</accession>
<dbReference type="EMBL" id="ANBP01000001">
    <property type="protein sequence ID" value="KAB7759507.1"/>
    <property type="molecule type" value="Genomic_DNA"/>
</dbReference>
<dbReference type="GO" id="GO:0009231">
    <property type="term" value="P:riboflavin biosynthetic process"/>
    <property type="evidence" value="ECO:0007669"/>
    <property type="project" value="InterPro"/>
</dbReference>
<evidence type="ECO:0000313" key="2">
    <source>
        <dbReference type="EMBL" id="KAB7759507.1"/>
    </source>
</evidence>
<dbReference type="Proteomes" id="UP000325690">
    <property type="component" value="Unassembled WGS sequence"/>
</dbReference>
<evidence type="ECO:0000313" key="3">
    <source>
        <dbReference type="Proteomes" id="UP000325690"/>
    </source>
</evidence>
<dbReference type="RefSeq" id="WP_061481757.1">
    <property type="nucleotide sequence ID" value="NZ_ANBO01000001.1"/>
</dbReference>
<comment type="caution">
    <text evidence="2">The sequence shown here is derived from an EMBL/GenBank/DDBJ whole genome shotgun (WGS) entry which is preliminary data.</text>
</comment>